<reference evidence="2 3" key="1">
    <citation type="submission" date="2019-03" db="EMBL/GenBank/DDBJ databases">
        <title>Freshwater and sediment microbial communities from various areas in North America, analyzing microbe dynamics in response to fracking.</title>
        <authorList>
            <person name="Lamendella R."/>
        </authorList>
    </citation>
    <scope>NUCLEOTIDE SEQUENCE [LARGE SCALE GENOMIC DNA]</scope>
    <source>
        <strain evidence="2 3">6_TX</strain>
    </source>
</reference>
<protein>
    <recommendedName>
        <fullName evidence="4">Lipoprotein</fullName>
    </recommendedName>
</protein>
<sequence>MLARFFSRKFVLAVLASGVACGALFTGHMSGTEWLSAQGMILGVYGAANVAQKKGA</sequence>
<name>A0A4R8F8H3_9GAMM</name>
<evidence type="ECO:0008006" key="4">
    <source>
        <dbReference type="Google" id="ProtNLM"/>
    </source>
</evidence>
<dbReference type="Proteomes" id="UP000294489">
    <property type="component" value="Unassembled WGS sequence"/>
</dbReference>
<evidence type="ECO:0000313" key="3">
    <source>
        <dbReference type="Proteomes" id="UP000294489"/>
    </source>
</evidence>
<evidence type="ECO:0000313" key="2">
    <source>
        <dbReference type="EMBL" id="TDX21894.1"/>
    </source>
</evidence>
<evidence type="ECO:0000256" key="1">
    <source>
        <dbReference type="SAM" id="SignalP"/>
    </source>
</evidence>
<accession>A0A4R8F8H3</accession>
<feature type="chain" id="PRO_5020979510" description="Lipoprotein" evidence="1">
    <location>
        <begin position="23"/>
        <end position="56"/>
    </location>
</feature>
<dbReference type="PROSITE" id="PS51257">
    <property type="entry name" value="PROKAR_LIPOPROTEIN"/>
    <property type="match status" value="1"/>
</dbReference>
<proteinExistence type="predicted"/>
<organism evidence="2 3">
    <name type="scientific">Modicisalibacter xianhensis</name>
    <dbReference type="NCBI Taxonomy" id="442341"/>
    <lineage>
        <taxon>Bacteria</taxon>
        <taxon>Pseudomonadati</taxon>
        <taxon>Pseudomonadota</taxon>
        <taxon>Gammaproteobacteria</taxon>
        <taxon>Oceanospirillales</taxon>
        <taxon>Halomonadaceae</taxon>
        <taxon>Modicisalibacter</taxon>
    </lineage>
</organism>
<comment type="caution">
    <text evidence="2">The sequence shown here is derived from an EMBL/GenBank/DDBJ whole genome shotgun (WGS) entry which is preliminary data.</text>
</comment>
<feature type="signal peptide" evidence="1">
    <location>
        <begin position="1"/>
        <end position="22"/>
    </location>
</feature>
<keyword evidence="1" id="KW-0732">Signal</keyword>
<dbReference type="AlphaFoldDB" id="A0A4R8F8H3"/>
<gene>
    <name evidence="2" type="ORF">DFO67_13213</name>
</gene>
<dbReference type="RefSeq" id="WP_166671134.1">
    <property type="nucleotide sequence ID" value="NZ_SOEC01000032.1"/>
</dbReference>
<dbReference type="EMBL" id="SOEC01000032">
    <property type="protein sequence ID" value="TDX21894.1"/>
    <property type="molecule type" value="Genomic_DNA"/>
</dbReference>